<gene>
    <name evidence="1" type="ORF">GXM_03554</name>
</gene>
<dbReference type="KEGG" id="nsh:GXM_03554"/>
<protein>
    <submittedName>
        <fullName evidence="1">Uncharacterized protein</fullName>
    </submittedName>
</protein>
<evidence type="ECO:0000313" key="1">
    <source>
        <dbReference type="EMBL" id="QFS46074.1"/>
    </source>
</evidence>
<evidence type="ECO:0000313" key="2">
    <source>
        <dbReference type="Proteomes" id="UP000326678"/>
    </source>
</evidence>
<organism evidence="1 2">
    <name type="scientific">Nostoc sphaeroides CCNUC1</name>
    <dbReference type="NCBI Taxonomy" id="2653204"/>
    <lineage>
        <taxon>Bacteria</taxon>
        <taxon>Bacillati</taxon>
        <taxon>Cyanobacteriota</taxon>
        <taxon>Cyanophyceae</taxon>
        <taxon>Nostocales</taxon>
        <taxon>Nostocaceae</taxon>
        <taxon>Nostoc</taxon>
    </lineage>
</organism>
<keyword evidence="2" id="KW-1185">Reference proteome</keyword>
<dbReference type="EMBL" id="CP045226">
    <property type="protein sequence ID" value="QFS46074.1"/>
    <property type="molecule type" value="Genomic_DNA"/>
</dbReference>
<accession>A0A5P8W0G3</accession>
<dbReference type="Proteomes" id="UP000326678">
    <property type="component" value="Chromosome Gxm1"/>
</dbReference>
<name>A0A5P8W0G3_9NOSO</name>
<sequence length="46" mass="5377">MVIRQVQGTRPNFFQNGVLRSTSREGDTVVIVKNSKSKIHKKFWRC</sequence>
<dbReference type="AlphaFoldDB" id="A0A5P8W0G3"/>
<reference evidence="1 2" key="1">
    <citation type="submission" date="2019-10" db="EMBL/GenBank/DDBJ databases">
        <title>Genomic and transcriptomic insights into the perfect genentic adaptation of a filamentous nitrogen-fixing cyanobacterium to rice fields.</title>
        <authorList>
            <person name="Chen Z."/>
        </authorList>
    </citation>
    <scope>NUCLEOTIDE SEQUENCE [LARGE SCALE GENOMIC DNA]</scope>
    <source>
        <strain evidence="1">CCNUC1</strain>
    </source>
</reference>
<proteinExistence type="predicted"/>